<dbReference type="PROSITE" id="PS50930">
    <property type="entry name" value="HTH_LYTTR"/>
    <property type="match status" value="1"/>
</dbReference>
<dbReference type="EMBL" id="QKLU01000001">
    <property type="protein sequence ID" value="PYF77034.1"/>
    <property type="molecule type" value="Genomic_DNA"/>
</dbReference>
<keyword evidence="1" id="KW-0472">Membrane</keyword>
<dbReference type="InterPro" id="IPR007492">
    <property type="entry name" value="LytTR_DNA-bd_dom"/>
</dbReference>
<feature type="domain" description="HTH LytTR-type" evidence="2">
    <location>
        <begin position="182"/>
        <end position="287"/>
    </location>
</feature>
<comment type="caution">
    <text evidence="3">The sequence shown here is derived from an EMBL/GenBank/DDBJ whole genome shotgun (WGS) entry which is preliminary data.</text>
</comment>
<feature type="transmembrane region" description="Helical" evidence="1">
    <location>
        <begin position="90"/>
        <end position="116"/>
    </location>
</feature>
<keyword evidence="1" id="KW-1133">Transmembrane helix</keyword>
<evidence type="ECO:0000313" key="3">
    <source>
        <dbReference type="EMBL" id="PYF77034.1"/>
    </source>
</evidence>
<organism evidence="3 4">
    <name type="scientific">Pedobacter nutrimenti</name>
    <dbReference type="NCBI Taxonomy" id="1241337"/>
    <lineage>
        <taxon>Bacteria</taxon>
        <taxon>Pseudomonadati</taxon>
        <taxon>Bacteroidota</taxon>
        <taxon>Sphingobacteriia</taxon>
        <taxon>Sphingobacteriales</taxon>
        <taxon>Sphingobacteriaceae</taxon>
        <taxon>Pedobacter</taxon>
    </lineage>
</organism>
<evidence type="ECO:0000256" key="1">
    <source>
        <dbReference type="SAM" id="Phobius"/>
    </source>
</evidence>
<accession>A0A318UKY4</accession>
<keyword evidence="1" id="KW-0812">Transmembrane</keyword>
<sequence length="294" mass="34572">MNHQYKYEDHNFRMRYFSARFLLLTCLVFTFCTTWPELKLVIYSHHQNWRSYTSLIAIFSGYMLLTSMVDYSTKVLDKKSSWSREFTKRIYLQLLFGCLTPLIITFSLIKLALFILEMDLSHILYTGHSFFLILFIVVTLNALYMGAYFSGLLHKDQKIKKKQKNDSSKAPVSAFLNYKEHIVIPNGHDEIQIPLIDVSYLFRDGRDILLKTHNGSIFAFWRPLDKIEKELDPALFCRISRSCIISRQAFLKYEDLSGGGMLIFLKQRIEIKVSRDKAHFVKSWLEKKEEAQTV</sequence>
<evidence type="ECO:0000259" key="2">
    <source>
        <dbReference type="PROSITE" id="PS50930"/>
    </source>
</evidence>
<evidence type="ECO:0000313" key="4">
    <source>
        <dbReference type="Proteomes" id="UP000248198"/>
    </source>
</evidence>
<name>A0A318UKY4_9SPHI</name>
<dbReference type="AlphaFoldDB" id="A0A318UKY4"/>
<keyword evidence="4" id="KW-1185">Reference proteome</keyword>
<dbReference type="Pfam" id="PF04397">
    <property type="entry name" value="LytTR"/>
    <property type="match status" value="1"/>
</dbReference>
<proteinExistence type="predicted"/>
<protein>
    <submittedName>
        <fullName evidence="3">DNA-binding LytR/AlgR family response regulator</fullName>
    </submittedName>
</protein>
<reference evidence="3 4" key="1">
    <citation type="submission" date="2018-06" db="EMBL/GenBank/DDBJ databases">
        <title>Genomic Encyclopedia of Archaeal and Bacterial Type Strains, Phase II (KMG-II): from individual species to whole genera.</title>
        <authorList>
            <person name="Goeker M."/>
        </authorList>
    </citation>
    <scope>NUCLEOTIDE SEQUENCE [LARGE SCALE GENOMIC DNA]</scope>
    <source>
        <strain evidence="3 4">DSM 27372</strain>
    </source>
</reference>
<dbReference type="Proteomes" id="UP000248198">
    <property type="component" value="Unassembled WGS sequence"/>
</dbReference>
<keyword evidence="3" id="KW-0238">DNA-binding</keyword>
<dbReference type="SMART" id="SM00850">
    <property type="entry name" value="LytTR"/>
    <property type="match status" value="1"/>
</dbReference>
<feature type="transmembrane region" description="Helical" evidence="1">
    <location>
        <begin position="49"/>
        <end position="69"/>
    </location>
</feature>
<dbReference type="GO" id="GO:0003677">
    <property type="term" value="F:DNA binding"/>
    <property type="evidence" value="ECO:0007669"/>
    <property type="project" value="UniProtKB-KW"/>
</dbReference>
<dbReference type="OrthoDB" id="798364at2"/>
<gene>
    <name evidence="3" type="ORF">B0O44_101512</name>
</gene>
<feature type="transmembrane region" description="Helical" evidence="1">
    <location>
        <begin position="21"/>
        <end position="43"/>
    </location>
</feature>
<dbReference type="Gene3D" id="2.40.50.1020">
    <property type="entry name" value="LytTr DNA-binding domain"/>
    <property type="match status" value="1"/>
</dbReference>
<dbReference type="RefSeq" id="WP_110827120.1">
    <property type="nucleotide sequence ID" value="NZ_QKLU01000001.1"/>
</dbReference>
<feature type="transmembrane region" description="Helical" evidence="1">
    <location>
        <begin position="128"/>
        <end position="153"/>
    </location>
</feature>